<proteinExistence type="predicted"/>
<reference evidence="2" key="1">
    <citation type="journal article" date="2021" name="PeerJ">
        <title>Extensive microbial diversity within the chicken gut microbiome revealed by metagenomics and culture.</title>
        <authorList>
            <person name="Gilroy R."/>
            <person name="Ravi A."/>
            <person name="Getino M."/>
            <person name="Pursley I."/>
            <person name="Horton D.L."/>
            <person name="Alikhan N.F."/>
            <person name="Baker D."/>
            <person name="Gharbi K."/>
            <person name="Hall N."/>
            <person name="Watson M."/>
            <person name="Adriaenssens E.M."/>
            <person name="Foster-Nyarko E."/>
            <person name="Jarju S."/>
            <person name="Secka A."/>
            <person name="Antonio M."/>
            <person name="Oren A."/>
            <person name="Chaudhuri R.R."/>
            <person name="La Ragione R."/>
            <person name="Hildebrand F."/>
            <person name="Pallen M.J."/>
        </authorList>
    </citation>
    <scope>NUCLEOTIDE SEQUENCE</scope>
    <source>
        <strain evidence="2">4100</strain>
    </source>
</reference>
<feature type="domain" description="DUF5106" evidence="1">
    <location>
        <begin position="27"/>
        <end position="163"/>
    </location>
</feature>
<sequence length="330" mass="36949">MHYNLKHTISLAALLMAIATCFNPSAHAVAPFPYPIVPDTIATLTGRADYYVTHFWDKADMKRIFSNRQNVKDALGDYFAMMPHAQRDIATQSIESLLGRLSKQPKDLAFMAEAAQSMIYSDTAVFWSDELMLPFAVAAAKNKKVDEGTRLRMQRIASILQNNQPGRSAPNPEMTLLDGTKANVYTPDDNLTYQVLFFNDPECTECNMARVKLDADYLTSRLINAGIVKIISIYPGEMDDEFKRTADRFPKTWDIGANPDVDLIYDLRTQPCFYLLTGQGYIVDKNIPVDNILAIFSRLRNLKAAQGVSTEPYKAPEVPSDDADANANQN</sequence>
<dbReference type="Proteomes" id="UP000711407">
    <property type="component" value="Unassembled WGS sequence"/>
</dbReference>
<dbReference type="InterPro" id="IPR033395">
    <property type="entry name" value="DUF5106"/>
</dbReference>
<evidence type="ECO:0000313" key="3">
    <source>
        <dbReference type="Proteomes" id="UP000711407"/>
    </source>
</evidence>
<comment type="caution">
    <text evidence="2">The sequence shown here is derived from an EMBL/GenBank/DDBJ whole genome shotgun (WGS) entry which is preliminary data.</text>
</comment>
<dbReference type="EMBL" id="DYXT01000048">
    <property type="protein sequence ID" value="HJE39925.1"/>
    <property type="molecule type" value="Genomic_DNA"/>
</dbReference>
<dbReference type="Pfam" id="PF17127">
    <property type="entry name" value="DUF5106"/>
    <property type="match status" value="1"/>
</dbReference>
<dbReference type="AlphaFoldDB" id="A0A4Q0U9W8"/>
<gene>
    <name evidence="2" type="ORF">K8V47_09240</name>
</gene>
<evidence type="ECO:0000313" key="2">
    <source>
        <dbReference type="EMBL" id="HJE39925.1"/>
    </source>
</evidence>
<dbReference type="Gene3D" id="3.40.30.10">
    <property type="entry name" value="Glutaredoxin"/>
    <property type="match status" value="1"/>
</dbReference>
<organism evidence="2 3">
    <name type="scientific">Candidatus Amulumruptor caecigallinarius</name>
    <dbReference type="NCBI Taxonomy" id="2109911"/>
    <lineage>
        <taxon>Bacteria</taxon>
        <taxon>Pseudomonadati</taxon>
        <taxon>Bacteroidota</taxon>
        <taxon>Bacteroidia</taxon>
        <taxon>Bacteroidales</taxon>
        <taxon>Muribaculaceae</taxon>
        <taxon>Candidatus Amulumruptor</taxon>
    </lineage>
</organism>
<protein>
    <submittedName>
        <fullName evidence="2">DUF5106 domain-containing protein</fullName>
    </submittedName>
</protein>
<accession>A0A4Q0U9W8</accession>
<evidence type="ECO:0000259" key="1">
    <source>
        <dbReference type="Pfam" id="PF17127"/>
    </source>
</evidence>
<name>A0A4Q0U9W8_9BACT</name>
<reference evidence="2" key="2">
    <citation type="submission" date="2021-09" db="EMBL/GenBank/DDBJ databases">
        <authorList>
            <person name="Gilroy R."/>
        </authorList>
    </citation>
    <scope>NUCLEOTIDE SEQUENCE</scope>
    <source>
        <strain evidence="2">4100</strain>
    </source>
</reference>